<reference evidence="3 4" key="1">
    <citation type="journal article" date="2021" name="ISME J.">
        <title>Genomic evolution of the class Acidithiobacillia: deep-branching Proteobacteria living in extreme acidic conditions.</title>
        <authorList>
            <person name="Moya-Beltran A."/>
            <person name="Beard S."/>
            <person name="Rojas-Villalobos C."/>
            <person name="Issotta F."/>
            <person name="Gallardo Y."/>
            <person name="Ulloa R."/>
            <person name="Giaveno A."/>
            <person name="Degli Esposti M."/>
            <person name="Johnson D.B."/>
            <person name="Quatrini R."/>
        </authorList>
    </citation>
    <scope>NUCLEOTIDE SEQUENCE [LARGE SCALE GENOMIC DNA]</scope>
    <source>
        <strain evidence="3 4">RW2</strain>
    </source>
</reference>
<name>A0ABS5ZUH4_9PROT</name>
<dbReference type="GO" id="GO:0008237">
    <property type="term" value="F:metallopeptidase activity"/>
    <property type="evidence" value="ECO:0007669"/>
    <property type="project" value="UniProtKB-KW"/>
</dbReference>
<feature type="transmembrane region" description="Helical" evidence="1">
    <location>
        <begin position="538"/>
        <end position="559"/>
    </location>
</feature>
<feature type="transmembrane region" description="Helical" evidence="1">
    <location>
        <begin position="584"/>
        <end position="605"/>
    </location>
</feature>
<comment type="caution">
    <text evidence="3">The sequence shown here is derived from an EMBL/GenBank/DDBJ whole genome shotgun (WGS) entry which is preliminary data.</text>
</comment>
<evidence type="ECO:0000313" key="4">
    <source>
        <dbReference type="Proteomes" id="UP000755654"/>
    </source>
</evidence>
<accession>A0ABS5ZUH4</accession>
<feature type="transmembrane region" description="Helical" evidence="1">
    <location>
        <begin position="6"/>
        <end position="22"/>
    </location>
</feature>
<organism evidence="3 4">
    <name type="scientific">Acidithiobacillus sulfurivorans</name>
    <dbReference type="NCBI Taxonomy" id="1958756"/>
    <lineage>
        <taxon>Bacteria</taxon>
        <taxon>Pseudomonadati</taxon>
        <taxon>Pseudomonadota</taxon>
        <taxon>Acidithiobacillia</taxon>
        <taxon>Acidithiobacillales</taxon>
        <taxon>Acidithiobacillaceae</taxon>
        <taxon>Acidithiobacillus</taxon>
    </lineage>
</organism>
<evidence type="ECO:0000256" key="1">
    <source>
        <dbReference type="SAM" id="Phobius"/>
    </source>
</evidence>
<protein>
    <submittedName>
        <fullName evidence="3">CPBP family intramembrane metalloprotease</fullName>
    </submittedName>
</protein>
<sequence length="689" mass="78484">MILLPAFFVVAGFLIHYWRMISEDLLRILPGFRRQAIGIFVFILGLLLVIIAGEMRFSNIPLAGAFVLTVYVAFWASFYAILINIGGIRRKDRKYWYGFPLLPVYPLIFFPPARNVFLAISAPVDSVLGILLLLLIVLLMRKTPREWQDFVSGYIHRPQDIRIRDIPWSALWRWMPGNWHNPILDTARRPQGILAVLFIQPLFPAALMALQFLRVGTSHWPQVLPFLPVIFLLPVFSWGTWSARVFDWQYLTLTGRFGGNHQQTSTHIVKSYAVHTSLLALVLLFWPALVLVLLGYHSLQIGMILLILYMGILVLAWAPMGAIGLGFTGMLQQIILLLSFGLDAVLVLRTAHYWFYRHLIHVPFHLRGTLVLMFMALISVGLAAYLARQRLRRSDWNLSQFSAQKIQQTEQKYALSAETNKQPATRKSLSTHWGPWAAIILFLSFFFGQAIIAIVIIMLRDFVVGAQLGMHYALLHEKIPPLVLKTALHEISTKFRIWLGILSYTFCALAILIFLLMKFPRAVWRKAEGFAWCKPSHPYAYLLALVLAIVIGLIVHELFQVFPPPTHLNPRALGLFEGLKGSGLTHYVVLLLLIVIAPFAEEIIFRGAIYAGLCRRFSPGWSALFVSLLFVLAHVPSKIEQFHYPPALIIIALLAAALIFLRIRYRSLWPGILLHMVWNGSGFLLLLWH</sequence>
<feature type="transmembrane region" description="Helical" evidence="1">
    <location>
        <begin position="59"/>
        <end position="83"/>
    </location>
</feature>
<gene>
    <name evidence="3" type="ORF">HAP95_00780</name>
</gene>
<feature type="transmembrane region" description="Helical" evidence="1">
    <location>
        <begin position="278"/>
        <end position="297"/>
    </location>
</feature>
<feature type="transmembrane region" description="Helical" evidence="1">
    <location>
        <begin position="34"/>
        <end position="53"/>
    </location>
</feature>
<feature type="transmembrane region" description="Helical" evidence="1">
    <location>
        <begin position="193"/>
        <end position="213"/>
    </location>
</feature>
<keyword evidence="1" id="KW-0812">Transmembrane</keyword>
<feature type="transmembrane region" description="Helical" evidence="1">
    <location>
        <begin position="368"/>
        <end position="387"/>
    </location>
</feature>
<keyword evidence="4" id="KW-1185">Reference proteome</keyword>
<feature type="domain" description="CAAX prenyl protease 2/Lysostaphin resistance protein A-like" evidence="2">
    <location>
        <begin position="587"/>
        <end position="680"/>
    </location>
</feature>
<feature type="transmembrane region" description="Helical" evidence="1">
    <location>
        <begin position="225"/>
        <end position="246"/>
    </location>
</feature>
<feature type="transmembrane region" description="Helical" evidence="1">
    <location>
        <begin position="334"/>
        <end position="356"/>
    </location>
</feature>
<dbReference type="Pfam" id="PF02517">
    <property type="entry name" value="Rce1-like"/>
    <property type="match status" value="1"/>
</dbReference>
<keyword evidence="3" id="KW-0378">Hydrolase</keyword>
<feature type="transmembrane region" description="Helical" evidence="1">
    <location>
        <begin position="642"/>
        <end position="661"/>
    </location>
</feature>
<keyword evidence="3" id="KW-0645">Protease</keyword>
<proteinExistence type="predicted"/>
<dbReference type="EMBL" id="JAAOMP010000016">
    <property type="protein sequence ID" value="MBU2758757.1"/>
    <property type="molecule type" value="Genomic_DNA"/>
</dbReference>
<feature type="transmembrane region" description="Helical" evidence="1">
    <location>
        <begin position="117"/>
        <end position="140"/>
    </location>
</feature>
<feature type="transmembrane region" description="Helical" evidence="1">
    <location>
        <begin position="436"/>
        <end position="459"/>
    </location>
</feature>
<keyword evidence="3" id="KW-0482">Metalloprotease</keyword>
<dbReference type="InterPro" id="IPR003675">
    <property type="entry name" value="Rce1/LyrA-like_dom"/>
</dbReference>
<feature type="transmembrane region" description="Helical" evidence="1">
    <location>
        <begin position="617"/>
        <end position="636"/>
    </location>
</feature>
<feature type="transmembrane region" description="Helical" evidence="1">
    <location>
        <begin position="303"/>
        <end position="327"/>
    </location>
</feature>
<keyword evidence="1" id="KW-1133">Transmembrane helix</keyword>
<dbReference type="RefSeq" id="WP_215882552.1">
    <property type="nucleotide sequence ID" value="NZ_JAAOMP010000016.1"/>
</dbReference>
<keyword evidence="1" id="KW-0472">Membrane</keyword>
<evidence type="ECO:0000259" key="2">
    <source>
        <dbReference type="Pfam" id="PF02517"/>
    </source>
</evidence>
<dbReference type="Proteomes" id="UP000755654">
    <property type="component" value="Unassembled WGS sequence"/>
</dbReference>
<feature type="transmembrane region" description="Helical" evidence="1">
    <location>
        <begin position="497"/>
        <end position="517"/>
    </location>
</feature>
<evidence type="ECO:0000313" key="3">
    <source>
        <dbReference type="EMBL" id="MBU2758757.1"/>
    </source>
</evidence>
<feature type="transmembrane region" description="Helical" evidence="1">
    <location>
        <begin position="668"/>
        <end position="688"/>
    </location>
</feature>